<evidence type="ECO:0000313" key="2">
    <source>
        <dbReference type="Proteomes" id="UP000324143"/>
    </source>
</evidence>
<sequence length="304" mass="35317">MSNLIQNRSELVFCYDVKDINPNGDPADENKPRIDEESNTNLVTDTRLKRTIRDYLYDYKGYNGKNGKDIFVREVIYDKENEYIKTAHQRAGDFDEAKDEILEKCIDIRLFGGAIPLGSKSSSIKLTGPVQFRMGRSLNDIDMRYLKGTGAFASKKKATQKTFRDEYILPYSLINFYGVINENAAKTTKLTESDIDELIEAMWMGTKNLITRSKIGHMPRFLLKVSYKKKGFHIGDLEKYLDIKVKNNLNEMDIRDVDDYIFKIDKLINILSDNKDKIKNVEYKIDDRLELDMDIPSDWQKLEI</sequence>
<reference evidence="1" key="1">
    <citation type="submission" date="2019-08" db="EMBL/GenBank/DDBJ databases">
        <title>Genomic characterization of a novel candidate phylum (ARYD3) from a high temperature, high salinity tertiary oil reservoir in north central Oklahoma, USA.</title>
        <authorList>
            <person name="Youssef N.H."/>
            <person name="Yadav A."/>
            <person name="Elshahed M.S."/>
        </authorList>
    </citation>
    <scope>NUCLEOTIDE SEQUENCE [LARGE SCALE GENOMIC DNA]</scope>
    <source>
        <strain evidence="1">ARYD3</strain>
    </source>
</reference>
<dbReference type="AlphaFoldDB" id="A0A5D0MDU6"/>
<dbReference type="NCBIfam" id="TIGR01595">
    <property type="entry name" value="cas_CT1132"/>
    <property type="match status" value="1"/>
</dbReference>
<keyword evidence="2" id="KW-1185">Reference proteome</keyword>
<gene>
    <name evidence="1" type="primary">cas7b</name>
    <name evidence="1" type="ORF">FXF47_08685</name>
</gene>
<dbReference type="Pfam" id="PF05107">
    <property type="entry name" value="Cas_Cas7"/>
    <property type="match status" value="1"/>
</dbReference>
<name>A0A5D0MDU6_9BACT</name>
<dbReference type="NCBIfam" id="TIGR02590">
    <property type="entry name" value="cas_Csh2"/>
    <property type="match status" value="1"/>
</dbReference>
<dbReference type="EMBL" id="VSIX01000121">
    <property type="protein sequence ID" value="TYB30542.1"/>
    <property type="molecule type" value="Genomic_DNA"/>
</dbReference>
<dbReference type="GO" id="GO:0043571">
    <property type="term" value="P:maintenance of CRISPR repeat elements"/>
    <property type="evidence" value="ECO:0007669"/>
    <property type="project" value="InterPro"/>
</dbReference>
<proteinExistence type="predicted"/>
<organism evidence="1 2">
    <name type="scientific">Candidatus Mcinerneyibacterium aminivorans</name>
    <dbReference type="NCBI Taxonomy" id="2703815"/>
    <lineage>
        <taxon>Bacteria</taxon>
        <taxon>Candidatus Macinerneyibacteriota</taxon>
        <taxon>Candidatus Mcinerneyibacteria</taxon>
        <taxon>Candidatus Mcinerneyibacteriales</taxon>
        <taxon>Candidatus Mcinerneyibacteriaceae</taxon>
        <taxon>Candidatus Mcinerneyibacterium</taxon>
    </lineage>
</organism>
<dbReference type="InterPro" id="IPR006482">
    <property type="entry name" value="Cas7_Csh2/Csh2"/>
</dbReference>
<comment type="caution">
    <text evidence="1">The sequence shown here is derived from an EMBL/GenBank/DDBJ whole genome shotgun (WGS) entry which is preliminary data.</text>
</comment>
<protein>
    <submittedName>
        <fullName evidence="1">Type I-B CRISPR-associated protein Cas7/Csh2</fullName>
    </submittedName>
</protein>
<dbReference type="InterPro" id="IPR013419">
    <property type="entry name" value="CRISPR-assoc_prot_Cas7/Csh2"/>
</dbReference>
<accession>A0A5D0MDU6</accession>
<evidence type="ECO:0000313" key="1">
    <source>
        <dbReference type="EMBL" id="TYB30542.1"/>
    </source>
</evidence>
<dbReference type="Proteomes" id="UP000324143">
    <property type="component" value="Unassembled WGS sequence"/>
</dbReference>